<feature type="compositionally biased region" description="Low complexity" evidence="2">
    <location>
        <begin position="167"/>
        <end position="178"/>
    </location>
</feature>
<reference evidence="4" key="1">
    <citation type="journal article" date="2020" name="Stud. Mycol.">
        <title>101 Dothideomycetes genomes: a test case for predicting lifestyles and emergence of pathogens.</title>
        <authorList>
            <person name="Haridas S."/>
            <person name="Albert R."/>
            <person name="Binder M."/>
            <person name="Bloem J."/>
            <person name="Labutti K."/>
            <person name="Salamov A."/>
            <person name="Andreopoulos B."/>
            <person name="Baker S."/>
            <person name="Barry K."/>
            <person name="Bills G."/>
            <person name="Bluhm B."/>
            <person name="Cannon C."/>
            <person name="Castanera R."/>
            <person name="Culley D."/>
            <person name="Daum C."/>
            <person name="Ezra D."/>
            <person name="Gonzalez J."/>
            <person name="Henrissat B."/>
            <person name="Kuo A."/>
            <person name="Liang C."/>
            <person name="Lipzen A."/>
            <person name="Lutzoni F."/>
            <person name="Magnuson J."/>
            <person name="Mondo S."/>
            <person name="Nolan M."/>
            <person name="Ohm R."/>
            <person name="Pangilinan J."/>
            <person name="Park H.-J."/>
            <person name="Ramirez L."/>
            <person name="Alfaro M."/>
            <person name="Sun H."/>
            <person name="Tritt A."/>
            <person name="Yoshinaga Y."/>
            <person name="Zwiers L.-H."/>
            <person name="Turgeon B."/>
            <person name="Goodwin S."/>
            <person name="Spatafora J."/>
            <person name="Crous P."/>
            <person name="Grigoriev I."/>
        </authorList>
    </citation>
    <scope>NUCLEOTIDE SEQUENCE</scope>
    <source>
        <strain evidence="4">CBS 122681</strain>
    </source>
</reference>
<dbReference type="PANTHER" id="PTHR23148">
    <property type="entry name" value="SERINE/ARGININE REGULATED NUCLEAR MATRIX PROTEIN"/>
    <property type="match status" value="1"/>
</dbReference>
<feature type="region of interest" description="Disordered" evidence="2">
    <location>
        <begin position="113"/>
        <end position="201"/>
    </location>
</feature>
<sequence length="201" mass="22610">MASSVDEKALKKTKFPPEFNKKVDTEKVNMEIMLKWLSAKLPEYMGTEDDDIMINTCHNMIAVKFPDIKRLQIFLSATLNGKEGAFCKELWDLMLSAQDSEKGVPQQLVEAKKEELKQNQASKVAAKSRRRNEQAENEVVDRFRRAEQAPRDDRGPRGGGGGGGGRVQRFGGDSSRSGGSWGRDYRRDFGRGRRDSRSPSP</sequence>
<dbReference type="GO" id="GO:0048024">
    <property type="term" value="P:regulation of mRNA splicing, via spliceosome"/>
    <property type="evidence" value="ECO:0007669"/>
    <property type="project" value="TreeGrafter"/>
</dbReference>
<gene>
    <name evidence="4" type="ORF">K491DRAFT_672677</name>
</gene>
<feature type="compositionally biased region" description="Basic and acidic residues" evidence="2">
    <location>
        <begin position="183"/>
        <end position="201"/>
    </location>
</feature>
<accession>A0A6A6TTR0</accession>
<dbReference type="GO" id="GO:0005681">
    <property type="term" value="C:spliceosomal complex"/>
    <property type="evidence" value="ECO:0007669"/>
    <property type="project" value="TreeGrafter"/>
</dbReference>
<dbReference type="GO" id="GO:0003723">
    <property type="term" value="F:RNA binding"/>
    <property type="evidence" value="ECO:0007669"/>
    <property type="project" value="TreeGrafter"/>
</dbReference>
<protein>
    <submittedName>
        <fullName evidence="4">PWI domain-containing protein</fullName>
    </submittedName>
</protein>
<keyword evidence="5" id="KW-1185">Reference proteome</keyword>
<dbReference type="InterPro" id="IPR002483">
    <property type="entry name" value="PWI_dom"/>
</dbReference>
<dbReference type="EMBL" id="MU004288">
    <property type="protein sequence ID" value="KAF2662826.1"/>
    <property type="molecule type" value="Genomic_DNA"/>
</dbReference>
<evidence type="ECO:0000259" key="3">
    <source>
        <dbReference type="PROSITE" id="PS51025"/>
    </source>
</evidence>
<dbReference type="InterPro" id="IPR052225">
    <property type="entry name" value="Ser/Arg_repetitive_matrix"/>
</dbReference>
<dbReference type="InterPro" id="IPR036483">
    <property type="entry name" value="PWI_dom_sf"/>
</dbReference>
<organism evidence="4 5">
    <name type="scientific">Lophiostoma macrostomum CBS 122681</name>
    <dbReference type="NCBI Taxonomy" id="1314788"/>
    <lineage>
        <taxon>Eukaryota</taxon>
        <taxon>Fungi</taxon>
        <taxon>Dikarya</taxon>
        <taxon>Ascomycota</taxon>
        <taxon>Pezizomycotina</taxon>
        <taxon>Dothideomycetes</taxon>
        <taxon>Pleosporomycetidae</taxon>
        <taxon>Pleosporales</taxon>
        <taxon>Lophiostomataceae</taxon>
        <taxon>Lophiostoma</taxon>
    </lineage>
</organism>
<feature type="compositionally biased region" description="Gly residues" evidence="2">
    <location>
        <begin position="157"/>
        <end position="166"/>
    </location>
</feature>
<feature type="compositionally biased region" description="Basic and acidic residues" evidence="2">
    <location>
        <begin position="131"/>
        <end position="156"/>
    </location>
</feature>
<evidence type="ECO:0000256" key="2">
    <source>
        <dbReference type="SAM" id="MobiDB-lite"/>
    </source>
</evidence>
<evidence type="ECO:0000313" key="4">
    <source>
        <dbReference type="EMBL" id="KAF2662826.1"/>
    </source>
</evidence>
<dbReference type="Gene3D" id="1.20.1390.10">
    <property type="entry name" value="PWI domain"/>
    <property type="match status" value="1"/>
</dbReference>
<dbReference type="SMART" id="SM00311">
    <property type="entry name" value="PWI"/>
    <property type="match status" value="1"/>
</dbReference>
<feature type="domain" description="PWI" evidence="3">
    <location>
        <begin position="12"/>
        <end position="111"/>
    </location>
</feature>
<dbReference type="Proteomes" id="UP000799324">
    <property type="component" value="Unassembled WGS sequence"/>
</dbReference>
<dbReference type="Pfam" id="PF01480">
    <property type="entry name" value="PWI"/>
    <property type="match status" value="1"/>
</dbReference>
<dbReference type="OrthoDB" id="163257at2759"/>
<dbReference type="AlphaFoldDB" id="A0A6A6TTR0"/>
<proteinExistence type="predicted"/>
<dbReference type="PROSITE" id="PS51025">
    <property type="entry name" value="PWI"/>
    <property type="match status" value="1"/>
</dbReference>
<name>A0A6A6TTR0_9PLEO</name>
<dbReference type="PANTHER" id="PTHR23148:SF0">
    <property type="entry name" value="SERINE_ARGININE REPETITIVE MATRIX PROTEIN 1"/>
    <property type="match status" value="1"/>
</dbReference>
<keyword evidence="1" id="KW-0507">mRNA processing</keyword>
<dbReference type="GO" id="GO:0006397">
    <property type="term" value="P:mRNA processing"/>
    <property type="evidence" value="ECO:0007669"/>
    <property type="project" value="UniProtKB-KW"/>
</dbReference>
<dbReference type="SUPFAM" id="SSF101233">
    <property type="entry name" value="PWI domain"/>
    <property type="match status" value="1"/>
</dbReference>
<evidence type="ECO:0000313" key="5">
    <source>
        <dbReference type="Proteomes" id="UP000799324"/>
    </source>
</evidence>
<evidence type="ECO:0000256" key="1">
    <source>
        <dbReference type="ARBA" id="ARBA00022664"/>
    </source>
</evidence>